<organism evidence="2">
    <name type="scientific">Rhizophora mucronata</name>
    <name type="common">Asiatic mangrove</name>
    <dbReference type="NCBI Taxonomy" id="61149"/>
    <lineage>
        <taxon>Eukaryota</taxon>
        <taxon>Viridiplantae</taxon>
        <taxon>Streptophyta</taxon>
        <taxon>Embryophyta</taxon>
        <taxon>Tracheophyta</taxon>
        <taxon>Spermatophyta</taxon>
        <taxon>Magnoliopsida</taxon>
        <taxon>eudicotyledons</taxon>
        <taxon>Gunneridae</taxon>
        <taxon>Pentapetalae</taxon>
        <taxon>rosids</taxon>
        <taxon>fabids</taxon>
        <taxon>Malpighiales</taxon>
        <taxon>Rhizophoraceae</taxon>
        <taxon>Rhizophora</taxon>
    </lineage>
</organism>
<sequence>MGSCASVHNKGNPDSGIKMGMSFGSKKDKLMIPESPIKNKLSAVDLPAKTAFKDNGTELISGFILVPLSFKSLKTGVFNLCSHVVVATLR</sequence>
<dbReference type="AlphaFoldDB" id="A0A2P2JK85"/>
<name>A0A2P2JK85_RHIMU</name>
<evidence type="ECO:0000256" key="1">
    <source>
        <dbReference type="SAM" id="MobiDB-lite"/>
    </source>
</evidence>
<evidence type="ECO:0000313" key="2">
    <source>
        <dbReference type="EMBL" id="MBW93855.1"/>
    </source>
</evidence>
<dbReference type="EMBL" id="GGEC01013372">
    <property type="protein sequence ID" value="MBW93855.1"/>
    <property type="molecule type" value="Transcribed_RNA"/>
</dbReference>
<protein>
    <submittedName>
        <fullName evidence="2">Uncharacterized protein</fullName>
    </submittedName>
</protein>
<reference evidence="2" key="1">
    <citation type="submission" date="2018-02" db="EMBL/GenBank/DDBJ databases">
        <title>Rhizophora mucronata_Transcriptome.</title>
        <authorList>
            <person name="Meera S.P."/>
            <person name="Sreeshan A."/>
            <person name="Augustine A."/>
        </authorList>
    </citation>
    <scope>NUCLEOTIDE SEQUENCE</scope>
    <source>
        <tissue evidence="2">Leaf</tissue>
    </source>
</reference>
<feature type="region of interest" description="Disordered" evidence="1">
    <location>
        <begin position="1"/>
        <end position="22"/>
    </location>
</feature>
<proteinExistence type="predicted"/>
<accession>A0A2P2JK85</accession>